<dbReference type="RefSeq" id="WP_345210759.1">
    <property type="nucleotide sequence ID" value="NZ_BAABFT010000004.1"/>
</dbReference>
<sequence length="139" mass="16063">MYEAFKYSVRVWLTGVLLSPAIIAVFGIIPRNNFDNIVFIFFFGTIFGLVLSIPSFLLLLSLTAIIVKRDFKPWYKKIILSFTGIALTLLAFYLYQQNRMLHGENLQFAIVYALVIIAGIWYYKFHGIAEDQISWNQPV</sequence>
<organism evidence="2 3">
    <name type="scientific">Mucilaginibacter gynuensis</name>
    <dbReference type="NCBI Taxonomy" id="1302236"/>
    <lineage>
        <taxon>Bacteria</taxon>
        <taxon>Pseudomonadati</taxon>
        <taxon>Bacteroidota</taxon>
        <taxon>Sphingobacteriia</taxon>
        <taxon>Sphingobacteriales</taxon>
        <taxon>Sphingobacteriaceae</taxon>
        <taxon>Mucilaginibacter</taxon>
    </lineage>
</organism>
<evidence type="ECO:0000313" key="2">
    <source>
        <dbReference type="EMBL" id="GAA4319639.1"/>
    </source>
</evidence>
<keyword evidence="1" id="KW-0472">Membrane</keyword>
<protein>
    <recommendedName>
        <fullName evidence="4">Chromate transporter</fullName>
    </recommendedName>
</protein>
<dbReference type="Proteomes" id="UP001500582">
    <property type="component" value="Unassembled WGS sequence"/>
</dbReference>
<feature type="transmembrane region" description="Helical" evidence="1">
    <location>
        <begin position="78"/>
        <end position="95"/>
    </location>
</feature>
<evidence type="ECO:0000256" key="1">
    <source>
        <dbReference type="SAM" id="Phobius"/>
    </source>
</evidence>
<dbReference type="EMBL" id="BAABFT010000004">
    <property type="protein sequence ID" value="GAA4319639.1"/>
    <property type="molecule type" value="Genomic_DNA"/>
</dbReference>
<proteinExistence type="predicted"/>
<keyword evidence="1" id="KW-1133">Transmembrane helix</keyword>
<gene>
    <name evidence="2" type="ORF">GCM10023149_18470</name>
</gene>
<keyword evidence="1" id="KW-0812">Transmembrane</keyword>
<feature type="transmembrane region" description="Helical" evidence="1">
    <location>
        <begin position="37"/>
        <end position="66"/>
    </location>
</feature>
<feature type="transmembrane region" description="Helical" evidence="1">
    <location>
        <begin position="12"/>
        <end position="31"/>
    </location>
</feature>
<reference evidence="3" key="1">
    <citation type="journal article" date="2019" name="Int. J. Syst. Evol. Microbiol.">
        <title>The Global Catalogue of Microorganisms (GCM) 10K type strain sequencing project: providing services to taxonomists for standard genome sequencing and annotation.</title>
        <authorList>
            <consortium name="The Broad Institute Genomics Platform"/>
            <consortium name="The Broad Institute Genome Sequencing Center for Infectious Disease"/>
            <person name="Wu L."/>
            <person name="Ma J."/>
        </authorList>
    </citation>
    <scope>NUCLEOTIDE SEQUENCE [LARGE SCALE GENOMIC DNA]</scope>
    <source>
        <strain evidence="3">JCM 17705</strain>
    </source>
</reference>
<comment type="caution">
    <text evidence="2">The sequence shown here is derived from an EMBL/GenBank/DDBJ whole genome shotgun (WGS) entry which is preliminary data.</text>
</comment>
<evidence type="ECO:0008006" key="4">
    <source>
        <dbReference type="Google" id="ProtNLM"/>
    </source>
</evidence>
<accession>A0ABP8G8M2</accession>
<feature type="transmembrane region" description="Helical" evidence="1">
    <location>
        <begin position="107"/>
        <end position="123"/>
    </location>
</feature>
<keyword evidence="3" id="KW-1185">Reference proteome</keyword>
<name>A0ABP8G8M2_9SPHI</name>
<evidence type="ECO:0000313" key="3">
    <source>
        <dbReference type="Proteomes" id="UP001500582"/>
    </source>
</evidence>